<evidence type="ECO:0000256" key="3">
    <source>
        <dbReference type="ARBA" id="ARBA00022692"/>
    </source>
</evidence>
<evidence type="ECO:0000256" key="1">
    <source>
        <dbReference type="ARBA" id="ARBA00004167"/>
    </source>
</evidence>
<dbReference type="Pfam" id="PF01145">
    <property type="entry name" value="Band_7"/>
    <property type="match status" value="1"/>
</dbReference>
<dbReference type="Proteomes" id="UP000011658">
    <property type="component" value="Chromosome"/>
</dbReference>
<dbReference type="AlphaFoldDB" id="M1MB36"/>
<dbReference type="PATRIC" id="fig|1208921.3.peg.374"/>
<dbReference type="GO" id="GO:0006508">
    <property type="term" value="P:proteolysis"/>
    <property type="evidence" value="ECO:0007669"/>
    <property type="project" value="UniProtKB-KW"/>
</dbReference>
<gene>
    <name evidence="9" type="ORF">ST1E_0722</name>
</gene>
<dbReference type="eggNOG" id="COG0330">
    <property type="taxonomic scope" value="Bacteria"/>
</dbReference>
<comment type="similarity">
    <text evidence="2 6">Belongs to the band 7/mec-2 family. HflK subfamily.</text>
</comment>
<evidence type="ECO:0000256" key="7">
    <source>
        <dbReference type="SAM" id="MobiDB-lite"/>
    </source>
</evidence>
<comment type="subcellular location">
    <subcellularLocation>
        <location evidence="1">Membrane</location>
        <topology evidence="1">Single-pass membrane protein</topology>
    </subcellularLocation>
</comment>
<dbReference type="SMART" id="SM00244">
    <property type="entry name" value="PHB"/>
    <property type="match status" value="1"/>
</dbReference>
<proteinExistence type="inferred from homology"/>
<dbReference type="OrthoDB" id="9779595at2"/>
<comment type="subunit">
    <text evidence="6">HflC and HflK may interact to form a multimeric complex.</text>
</comment>
<evidence type="ECO:0000313" key="10">
    <source>
        <dbReference type="Proteomes" id="UP000011658"/>
    </source>
</evidence>
<dbReference type="EMBL" id="CP003806">
    <property type="protein sequence ID" value="AGF49090.1"/>
    <property type="molecule type" value="Genomic_DNA"/>
</dbReference>
<dbReference type="PANTHER" id="PTHR43327">
    <property type="entry name" value="STOMATIN-LIKE PROTEIN 2, MITOCHONDRIAL"/>
    <property type="match status" value="1"/>
</dbReference>
<dbReference type="Gene3D" id="3.30.479.30">
    <property type="entry name" value="Band 7 domain"/>
    <property type="match status" value="1"/>
</dbReference>
<keyword evidence="3 6" id="KW-0812">Transmembrane</keyword>
<dbReference type="InterPro" id="IPR010201">
    <property type="entry name" value="HflK"/>
</dbReference>
<sequence>MSKILLNLNDPGCDRKQDMEGKMNSLSNSSVNKNINEGPPDLSEVWDTFNKKINSIFGKKSNNGEPNNFGRNGFSNKNTFNILVISFILLFIIWIASGFFVVKEGQVAVITRFGKYLKTTHAGFSWIFPAPIERHEIVNISQLRTFEVGSRGGSRNKVLTESLMLTTDENIVDMQFVVQYRLNSDGAPNYLFKTRDPDESVRQAAETSMREIVGRKTMDFVLYEGRTLVASEVQNLMQKILDNYNTGIQITAVAIQNVQPPEQVQDAFDDAVKAGQDRERQINEGQAYANQVVPLARGQAFRIIEQAEGYKARIIGDANGNASRFISVLTEYEKSPDVTKDRLYLEAMKDIFSSVSKIMIDSSNNSFMILPLDKMIQNNYCNDNYKSNINSESLNYQNNNSQFINKKQDIISKQTYSENQKNDLSVSELNKLQRNR</sequence>
<comment type="function">
    <text evidence="6">HflC and HflK could encode or regulate a protease.</text>
</comment>
<keyword evidence="5 6" id="KW-0472">Membrane</keyword>
<evidence type="ECO:0000259" key="8">
    <source>
        <dbReference type="SMART" id="SM00244"/>
    </source>
</evidence>
<accession>M1MB36</accession>
<dbReference type="InterPro" id="IPR036013">
    <property type="entry name" value="Band_7/SPFH_dom_sf"/>
</dbReference>
<dbReference type="InterPro" id="IPR020980">
    <property type="entry name" value="Membrane_HflK_N"/>
</dbReference>
<keyword evidence="9" id="KW-0378">Hydrolase</keyword>
<dbReference type="SUPFAM" id="SSF117892">
    <property type="entry name" value="Band 7/SPFH domain"/>
    <property type="match status" value="1"/>
</dbReference>
<feature type="domain" description="Band 7" evidence="8">
    <location>
        <begin position="97"/>
        <end position="272"/>
    </location>
</feature>
<reference evidence="9 10" key="1">
    <citation type="journal article" date="2013" name="Genome Biol. Evol.">
        <title>Genome evolution and phylogenomic analysis of candidatus kinetoplastibacterium, the betaproteobacterial endosymbionts of strigomonas and angomonas.</title>
        <authorList>
            <person name="Alves J.M."/>
            <person name="Serrano M.G."/>
            <person name="Maia da Silva F."/>
            <person name="Voegtly L.J."/>
            <person name="Matveyev A.V."/>
            <person name="Teixeira M.M."/>
            <person name="Camargo E.P."/>
            <person name="Buck G.A."/>
        </authorList>
    </citation>
    <scope>NUCLEOTIDE SEQUENCE [LARGE SCALE GENOMIC DNA]</scope>
    <source>
        <strain evidence="9 10">TCC219</strain>
    </source>
</reference>
<feature type="region of interest" description="Disordered" evidence="7">
    <location>
        <begin position="1"/>
        <end position="30"/>
    </location>
</feature>
<dbReference type="InterPro" id="IPR001107">
    <property type="entry name" value="Band_7"/>
</dbReference>
<name>M1MB36_9PROT</name>
<dbReference type="InterPro" id="IPR050710">
    <property type="entry name" value="Band7/mec-2_domain"/>
</dbReference>
<keyword evidence="10" id="KW-1185">Reference proteome</keyword>
<feature type="transmembrane region" description="Helical" evidence="6">
    <location>
        <begin position="80"/>
        <end position="102"/>
    </location>
</feature>
<dbReference type="Pfam" id="PF12221">
    <property type="entry name" value="HflK_N"/>
    <property type="match status" value="1"/>
</dbReference>
<keyword evidence="9" id="KW-0645">Protease</keyword>
<dbReference type="NCBIfam" id="TIGR01933">
    <property type="entry name" value="hflK"/>
    <property type="match status" value="1"/>
</dbReference>
<evidence type="ECO:0000256" key="6">
    <source>
        <dbReference type="RuleBase" id="RU364113"/>
    </source>
</evidence>
<protein>
    <recommendedName>
        <fullName evidence="6">Protein HflK</fullName>
    </recommendedName>
</protein>
<dbReference type="GO" id="GO:0016020">
    <property type="term" value="C:membrane"/>
    <property type="evidence" value="ECO:0007669"/>
    <property type="project" value="UniProtKB-SubCell"/>
</dbReference>
<evidence type="ECO:0000256" key="2">
    <source>
        <dbReference type="ARBA" id="ARBA00006971"/>
    </source>
</evidence>
<evidence type="ECO:0000256" key="4">
    <source>
        <dbReference type="ARBA" id="ARBA00022989"/>
    </source>
</evidence>
<dbReference type="KEGG" id="kga:ST1E_0722"/>
<dbReference type="CDD" id="cd03404">
    <property type="entry name" value="SPFH_HflK"/>
    <property type="match status" value="1"/>
</dbReference>
<evidence type="ECO:0000313" key="9">
    <source>
        <dbReference type="EMBL" id="AGF49090.1"/>
    </source>
</evidence>
<dbReference type="RefSeq" id="WP_015389574.1">
    <property type="nucleotide sequence ID" value="NC_020284.1"/>
</dbReference>
<organism evidence="9 10">
    <name type="scientific">Candidatus Kinetoplastidibacterium galati TCC219</name>
    <dbReference type="NCBI Taxonomy" id="1208921"/>
    <lineage>
        <taxon>Bacteria</taxon>
        <taxon>Pseudomonadati</taxon>
        <taxon>Pseudomonadota</taxon>
        <taxon>Betaproteobacteria</taxon>
        <taxon>Candidatus Kinetoplastidibacterium</taxon>
    </lineage>
</organism>
<dbReference type="GO" id="GO:0008233">
    <property type="term" value="F:peptidase activity"/>
    <property type="evidence" value="ECO:0007669"/>
    <property type="project" value="UniProtKB-KW"/>
</dbReference>
<dbReference type="STRING" id="1208921.ST1E_0722"/>
<keyword evidence="4 6" id="KW-1133">Transmembrane helix</keyword>
<dbReference type="PANTHER" id="PTHR43327:SF2">
    <property type="entry name" value="MODULATOR OF FTSH PROTEASE HFLK"/>
    <property type="match status" value="1"/>
</dbReference>
<feature type="compositionally biased region" description="Basic and acidic residues" evidence="7">
    <location>
        <begin position="12"/>
        <end position="21"/>
    </location>
</feature>
<dbReference type="HOGENOM" id="CLU_039173_2_0_4"/>
<evidence type="ECO:0000256" key="5">
    <source>
        <dbReference type="ARBA" id="ARBA00023136"/>
    </source>
</evidence>